<dbReference type="InterPro" id="IPR017441">
    <property type="entry name" value="Protein_kinase_ATP_BS"/>
</dbReference>
<keyword evidence="10 13" id="KW-0472">Membrane</keyword>
<evidence type="ECO:0000256" key="8">
    <source>
        <dbReference type="ARBA" id="ARBA00022840"/>
    </source>
</evidence>
<evidence type="ECO:0000256" key="3">
    <source>
        <dbReference type="ARBA" id="ARBA00022679"/>
    </source>
</evidence>
<evidence type="ECO:0000259" key="14">
    <source>
        <dbReference type="PROSITE" id="PS50011"/>
    </source>
</evidence>
<dbReference type="PROSITE" id="PS00107">
    <property type="entry name" value="PROTEIN_KINASE_ATP"/>
    <property type="match status" value="1"/>
</dbReference>
<keyword evidence="8 11" id="KW-0067">ATP-binding</keyword>
<dbReference type="PROSITE" id="PS00108">
    <property type="entry name" value="PROTEIN_KINASE_ST"/>
    <property type="match status" value="1"/>
</dbReference>
<dbReference type="GO" id="GO:0005886">
    <property type="term" value="C:plasma membrane"/>
    <property type="evidence" value="ECO:0007669"/>
    <property type="project" value="TreeGrafter"/>
</dbReference>
<dbReference type="InterPro" id="IPR011009">
    <property type="entry name" value="Kinase-like_dom_sf"/>
</dbReference>
<dbReference type="FunFam" id="3.30.200.20:FF:000043">
    <property type="entry name" value="Wall-associated receptor kinase 2"/>
    <property type="match status" value="1"/>
</dbReference>
<evidence type="ECO:0000256" key="13">
    <source>
        <dbReference type="SAM" id="Phobius"/>
    </source>
</evidence>
<accession>A0A7J7N9G8</accession>
<dbReference type="GO" id="GO:0004674">
    <property type="term" value="F:protein serine/threonine kinase activity"/>
    <property type="evidence" value="ECO:0007669"/>
    <property type="project" value="UniProtKB-KW"/>
</dbReference>
<keyword evidence="7" id="KW-0418">Kinase</keyword>
<keyword evidence="5" id="KW-0732">Signal</keyword>
<dbReference type="CDD" id="cd14066">
    <property type="entry name" value="STKc_IRAK"/>
    <property type="match status" value="1"/>
</dbReference>
<gene>
    <name evidence="15" type="ORF">GIB67_024744</name>
</gene>
<feature type="transmembrane region" description="Helical" evidence="13">
    <location>
        <begin position="6"/>
        <end position="23"/>
    </location>
</feature>
<keyword evidence="9 13" id="KW-1133">Transmembrane helix</keyword>
<evidence type="ECO:0000256" key="11">
    <source>
        <dbReference type="PROSITE-ProRule" id="PRU10141"/>
    </source>
</evidence>
<evidence type="ECO:0000256" key="5">
    <source>
        <dbReference type="ARBA" id="ARBA00022729"/>
    </source>
</evidence>
<dbReference type="OrthoDB" id="4062651at2759"/>
<dbReference type="InterPro" id="IPR045274">
    <property type="entry name" value="WAK-like"/>
</dbReference>
<dbReference type="FunFam" id="1.10.510.10:FF:000084">
    <property type="entry name" value="Wall-associated receptor kinase 2"/>
    <property type="match status" value="1"/>
</dbReference>
<dbReference type="GO" id="GO:0007166">
    <property type="term" value="P:cell surface receptor signaling pathway"/>
    <property type="evidence" value="ECO:0007669"/>
    <property type="project" value="InterPro"/>
</dbReference>
<dbReference type="Proteomes" id="UP000541444">
    <property type="component" value="Unassembled WGS sequence"/>
</dbReference>
<keyword evidence="2 12" id="KW-0723">Serine/threonine-protein kinase</keyword>
<reference evidence="15 16" key="1">
    <citation type="journal article" date="2020" name="IScience">
        <title>Genome Sequencing of the Endangered Kingdonia uniflora (Circaeasteraceae, Ranunculales) Reveals Potential Mechanisms of Evolutionary Specialization.</title>
        <authorList>
            <person name="Sun Y."/>
            <person name="Deng T."/>
            <person name="Zhang A."/>
            <person name="Moore M.J."/>
            <person name="Landis J.B."/>
            <person name="Lin N."/>
            <person name="Zhang H."/>
            <person name="Zhang X."/>
            <person name="Huang J."/>
            <person name="Zhang X."/>
            <person name="Sun H."/>
            <person name="Wang H."/>
        </authorList>
    </citation>
    <scope>NUCLEOTIDE SEQUENCE [LARGE SCALE GENOMIC DNA]</scope>
    <source>
        <strain evidence="15">TB1705</strain>
        <tissue evidence="15">Leaf</tissue>
    </source>
</reference>
<evidence type="ECO:0000256" key="6">
    <source>
        <dbReference type="ARBA" id="ARBA00022741"/>
    </source>
</evidence>
<evidence type="ECO:0000313" key="15">
    <source>
        <dbReference type="EMBL" id="KAF6163889.1"/>
    </source>
</evidence>
<dbReference type="InterPro" id="IPR000719">
    <property type="entry name" value="Prot_kinase_dom"/>
</dbReference>
<evidence type="ECO:0000256" key="9">
    <source>
        <dbReference type="ARBA" id="ARBA00022989"/>
    </source>
</evidence>
<keyword evidence="4 13" id="KW-0812">Transmembrane</keyword>
<dbReference type="PANTHER" id="PTHR27005">
    <property type="entry name" value="WALL-ASSOCIATED RECEPTOR KINASE-LIKE 21"/>
    <property type="match status" value="1"/>
</dbReference>
<dbReference type="EMBL" id="JACGCM010000957">
    <property type="protein sequence ID" value="KAF6163889.1"/>
    <property type="molecule type" value="Genomic_DNA"/>
</dbReference>
<organism evidence="15 16">
    <name type="scientific">Kingdonia uniflora</name>
    <dbReference type="NCBI Taxonomy" id="39325"/>
    <lineage>
        <taxon>Eukaryota</taxon>
        <taxon>Viridiplantae</taxon>
        <taxon>Streptophyta</taxon>
        <taxon>Embryophyta</taxon>
        <taxon>Tracheophyta</taxon>
        <taxon>Spermatophyta</taxon>
        <taxon>Magnoliopsida</taxon>
        <taxon>Ranunculales</taxon>
        <taxon>Circaeasteraceae</taxon>
        <taxon>Kingdonia</taxon>
    </lineage>
</organism>
<comment type="subcellular location">
    <subcellularLocation>
        <location evidence="1">Membrane</location>
        <topology evidence="1">Single-pass type I membrane protein</topology>
    </subcellularLocation>
</comment>
<feature type="binding site" evidence="11">
    <location>
        <position position="103"/>
    </location>
    <ligand>
        <name>ATP</name>
        <dbReference type="ChEBI" id="CHEBI:30616"/>
    </ligand>
</feature>
<keyword evidence="16" id="KW-1185">Reference proteome</keyword>
<protein>
    <recommendedName>
        <fullName evidence="14">Protein kinase domain-containing protein</fullName>
    </recommendedName>
</protein>
<dbReference type="GO" id="GO:0005524">
    <property type="term" value="F:ATP binding"/>
    <property type="evidence" value="ECO:0007669"/>
    <property type="project" value="UniProtKB-UniRule"/>
</dbReference>
<keyword evidence="3" id="KW-0808">Transferase</keyword>
<evidence type="ECO:0000256" key="1">
    <source>
        <dbReference type="ARBA" id="ARBA00004479"/>
    </source>
</evidence>
<evidence type="ECO:0000256" key="7">
    <source>
        <dbReference type="ARBA" id="ARBA00022777"/>
    </source>
</evidence>
<evidence type="ECO:0000313" key="16">
    <source>
        <dbReference type="Proteomes" id="UP000541444"/>
    </source>
</evidence>
<name>A0A7J7N9G8_9MAGN</name>
<dbReference type="SMART" id="SM00220">
    <property type="entry name" value="S_TKc"/>
    <property type="match status" value="1"/>
</dbReference>
<dbReference type="Gene3D" id="1.10.510.10">
    <property type="entry name" value="Transferase(Phosphotransferase) domain 1"/>
    <property type="match status" value="1"/>
</dbReference>
<sequence length="403" mass="45246">MDAGVSLGLLCLLLCISWLYFSLKKRKPEKLRHNFFRQNGGLLLKQKISSSHEAGVESAKLFTAKELKLATNNYDESRILGKGGFGTVYKGILPDKRIVAIKKSKLVDESQMEQFINEFVILTQVNHPNVVKLLGCCLETEVPLLVYEYISNGNLSEHIHNHNVIRMFSISWKDRLRIAAETAGALAYLHSAASIPVIHSDVKSSNILLDGNYTAKVADFGASRLVPLDQTQITTLVQGTLGYLDPEYLHTSHLTQKSDVYSFGVVLVELLTGKKPFCFARSEEDRSLATYFIVSLKENRLFQLLKPEIANEGKTEQIIAYSELAERCLNLKGEKRPTMKEVAMELEGLRRFEMHPGALGRNDDSTSLQSESNDICYVELSSYTDDASEQYSMEDMSEKVPPH</sequence>
<evidence type="ECO:0000256" key="2">
    <source>
        <dbReference type="ARBA" id="ARBA00022527"/>
    </source>
</evidence>
<dbReference type="Gene3D" id="3.30.200.20">
    <property type="entry name" value="Phosphorylase Kinase, domain 1"/>
    <property type="match status" value="1"/>
</dbReference>
<dbReference type="PROSITE" id="PS50011">
    <property type="entry name" value="PROTEIN_KINASE_DOM"/>
    <property type="match status" value="1"/>
</dbReference>
<proteinExistence type="inferred from homology"/>
<comment type="similarity">
    <text evidence="12">Belongs to the protein kinase superfamily.</text>
</comment>
<dbReference type="AlphaFoldDB" id="A0A7J7N9G8"/>
<evidence type="ECO:0000256" key="10">
    <source>
        <dbReference type="ARBA" id="ARBA00023136"/>
    </source>
</evidence>
<evidence type="ECO:0000256" key="4">
    <source>
        <dbReference type="ARBA" id="ARBA00022692"/>
    </source>
</evidence>
<dbReference type="SUPFAM" id="SSF56112">
    <property type="entry name" value="Protein kinase-like (PK-like)"/>
    <property type="match status" value="1"/>
</dbReference>
<feature type="domain" description="Protein kinase" evidence="14">
    <location>
        <begin position="74"/>
        <end position="358"/>
    </location>
</feature>
<dbReference type="PANTHER" id="PTHR27005:SF492">
    <property type="entry name" value="LOW QUALITY PROTEIN: WALL-ASSOCIATED RECEPTOR KINASE-LIKE 1"/>
    <property type="match status" value="1"/>
</dbReference>
<evidence type="ECO:0000256" key="12">
    <source>
        <dbReference type="RuleBase" id="RU000304"/>
    </source>
</evidence>
<dbReference type="Pfam" id="PF00069">
    <property type="entry name" value="Pkinase"/>
    <property type="match status" value="1"/>
</dbReference>
<comment type="caution">
    <text evidence="15">The sequence shown here is derived from an EMBL/GenBank/DDBJ whole genome shotgun (WGS) entry which is preliminary data.</text>
</comment>
<keyword evidence="6 11" id="KW-0547">Nucleotide-binding</keyword>
<dbReference type="InterPro" id="IPR008271">
    <property type="entry name" value="Ser/Thr_kinase_AS"/>
</dbReference>